<accession>A0A2S2FBA5</accession>
<keyword evidence="2" id="KW-1185">Reference proteome</keyword>
<organism evidence="1 2">
    <name type="scientific">Acinetobacter defluvii</name>
    <dbReference type="NCBI Taxonomy" id="1871111"/>
    <lineage>
        <taxon>Bacteria</taxon>
        <taxon>Pseudomonadati</taxon>
        <taxon>Pseudomonadota</taxon>
        <taxon>Gammaproteobacteria</taxon>
        <taxon>Moraxellales</taxon>
        <taxon>Moraxellaceae</taxon>
        <taxon>Acinetobacter</taxon>
    </lineage>
</organism>
<dbReference type="RefSeq" id="WP_065993655.1">
    <property type="nucleotide sequence ID" value="NZ_CP029397.2"/>
</dbReference>
<proteinExistence type="predicted"/>
<evidence type="ECO:0000313" key="1">
    <source>
        <dbReference type="EMBL" id="AWL28244.1"/>
    </source>
</evidence>
<dbReference type="EMBL" id="CP029397">
    <property type="protein sequence ID" value="AWL28244.1"/>
    <property type="molecule type" value="Genomic_DNA"/>
</dbReference>
<dbReference type="KEGG" id="adv:DJ533_06465"/>
<dbReference type="InterPro" id="IPR058595">
    <property type="entry name" value="Avidin-like"/>
</dbReference>
<dbReference type="STRING" id="1871111.GCA_001704615_02899"/>
<dbReference type="Pfam" id="PF26421">
    <property type="entry name" value="Avidin_like"/>
    <property type="match status" value="1"/>
</dbReference>
<reference evidence="1" key="1">
    <citation type="submission" date="2019-08" db="EMBL/GenBank/DDBJ databases">
        <title>The complete genome of Acinetobacter defluvii strain WCHAD010030.</title>
        <authorList>
            <person name="Hu Y."/>
            <person name="Qin J."/>
            <person name="Feng Y."/>
            <person name="Zong Z."/>
        </authorList>
    </citation>
    <scope>NUCLEOTIDE SEQUENCE</scope>
    <source>
        <strain evidence="1">WCHA30</strain>
    </source>
</reference>
<protein>
    <recommendedName>
        <fullName evidence="3">N-acetylglutamate synthase</fullName>
    </recommendedName>
</protein>
<name>A0A2S2FBA5_9GAMM</name>
<sequence length="118" mass="13209">MKNLNLLNNKIFMSLANTANGDVNGATRFYYNQKGKVITARYEGGVVEVGSIIGQMLTDDSFEICYQHLTVTGELRIGQCKTKIELLDNDVIKLVEDWQWLNGDLSTGHSELIEVVLN</sequence>
<evidence type="ECO:0000313" key="2">
    <source>
        <dbReference type="Proteomes" id="UP000245977"/>
    </source>
</evidence>
<evidence type="ECO:0008006" key="3">
    <source>
        <dbReference type="Google" id="ProtNLM"/>
    </source>
</evidence>
<dbReference type="AlphaFoldDB" id="A0A2S2FBA5"/>
<gene>
    <name evidence="1" type="ORF">DJ533_06465</name>
</gene>
<dbReference type="Proteomes" id="UP000245977">
    <property type="component" value="Chromosome"/>
</dbReference>
<dbReference type="OrthoDB" id="5684515at2"/>